<evidence type="ECO:0000256" key="1">
    <source>
        <dbReference type="SAM" id="Coils"/>
    </source>
</evidence>
<evidence type="ECO:0000313" key="4">
    <source>
        <dbReference type="Proteomes" id="UP000032366"/>
    </source>
</evidence>
<dbReference type="RefSeq" id="WP_044359340.1">
    <property type="nucleotide sequence ID" value="NZ_JXWY01000023.1"/>
</dbReference>
<evidence type="ECO:0000313" key="3">
    <source>
        <dbReference type="EMBL" id="SUM58295.1"/>
    </source>
</evidence>
<accession>A0A0D6XQZ1</accession>
<evidence type="ECO:0000313" key="2">
    <source>
        <dbReference type="EMBL" id="KIX91229.1"/>
    </source>
</evidence>
<reference evidence="2 4" key="1">
    <citation type="submission" date="2015-01" db="EMBL/GenBank/DDBJ databases">
        <authorList>
            <person name="Guo J."/>
        </authorList>
    </citation>
    <scope>NUCLEOTIDE SEQUENCE [LARGE SCALE GENOMIC DNA]</scope>
    <source>
        <strain evidence="2 4">DSM 22147</strain>
    </source>
</reference>
<sequence>MKSKIISFLIISVLLIGAVLLGFNITNQQVKQKDSQIAHLQKEKADLKATNDRLSETVKRQSKTVIAEDEKRIRETAQSFVKAMFEMKKGTSFQEKSATLKPFVTDEYHNTLFGNVKDKYNLFDDITVSDINVYFDTYDPKKDDYKVFVQFNERLDTEASDKVENSVTSVQLDLVRTGDGWKINDLQRFNLKPLGY</sequence>
<dbReference type="OrthoDB" id="2408889at2"/>
<name>A0A0D6XQZ1_9STAP</name>
<organism evidence="3 5">
    <name type="scientific">Staphylococcus microti</name>
    <dbReference type="NCBI Taxonomy" id="569857"/>
    <lineage>
        <taxon>Bacteria</taxon>
        <taxon>Bacillati</taxon>
        <taxon>Bacillota</taxon>
        <taxon>Bacilli</taxon>
        <taxon>Bacillales</taxon>
        <taxon>Staphylococcaceae</taxon>
        <taxon>Staphylococcus</taxon>
    </lineage>
</organism>
<dbReference type="Proteomes" id="UP000032366">
    <property type="component" value="Unassembled WGS sequence"/>
</dbReference>
<dbReference type="EMBL" id="UHDT01000001">
    <property type="protein sequence ID" value="SUM58295.1"/>
    <property type="molecule type" value="Genomic_DNA"/>
</dbReference>
<keyword evidence="1" id="KW-0175">Coiled coil</keyword>
<dbReference type="AlphaFoldDB" id="A0A0D6XQZ1"/>
<dbReference type="EMBL" id="JXWY01000023">
    <property type="protein sequence ID" value="KIX91229.1"/>
    <property type="molecule type" value="Genomic_DNA"/>
</dbReference>
<feature type="coiled-coil region" evidence="1">
    <location>
        <begin position="30"/>
        <end position="64"/>
    </location>
</feature>
<dbReference type="STRING" id="569857.TP70_03460"/>
<proteinExistence type="predicted"/>
<keyword evidence="4" id="KW-1185">Reference proteome</keyword>
<gene>
    <name evidence="3" type="ORF">NCTC13832_02043</name>
    <name evidence="2" type="ORF">TP70_03460</name>
</gene>
<evidence type="ECO:0000313" key="5">
    <source>
        <dbReference type="Proteomes" id="UP000254100"/>
    </source>
</evidence>
<reference evidence="3 5" key="2">
    <citation type="submission" date="2018-06" db="EMBL/GenBank/DDBJ databases">
        <authorList>
            <consortium name="Pathogen Informatics"/>
            <person name="Doyle S."/>
        </authorList>
    </citation>
    <scope>NUCLEOTIDE SEQUENCE [LARGE SCALE GENOMIC DNA]</scope>
    <source>
        <strain evidence="3 5">NCTC13832</strain>
    </source>
</reference>
<protein>
    <submittedName>
        <fullName evidence="3">Transposon-related protein</fullName>
    </submittedName>
</protein>
<dbReference type="Proteomes" id="UP000254100">
    <property type="component" value="Unassembled WGS sequence"/>
</dbReference>